<dbReference type="GeneID" id="19319169"/>
<dbReference type="PANTHER" id="PTHR16301:SF24">
    <property type="entry name" value="RWD DOMAIN-CONTAINING PROTEIN"/>
    <property type="match status" value="1"/>
</dbReference>
<evidence type="ECO:0000256" key="1">
    <source>
        <dbReference type="ARBA" id="ARBA00004496"/>
    </source>
</evidence>
<evidence type="ECO:0000256" key="2">
    <source>
        <dbReference type="ARBA" id="ARBA00007665"/>
    </source>
</evidence>
<evidence type="ECO:0008006" key="12">
    <source>
        <dbReference type="Google" id="ProtNLM"/>
    </source>
</evidence>
<dbReference type="PANTHER" id="PTHR16301">
    <property type="entry name" value="IMPACT-RELATED"/>
    <property type="match status" value="1"/>
</dbReference>
<dbReference type="InterPro" id="IPR001498">
    <property type="entry name" value="Impact_N"/>
</dbReference>
<evidence type="ECO:0000259" key="9">
    <source>
        <dbReference type="Pfam" id="PF05773"/>
    </source>
</evidence>
<dbReference type="RefSeq" id="XP_007880790.1">
    <property type="nucleotide sequence ID" value="XM_007882599.1"/>
</dbReference>
<evidence type="ECO:0000259" key="8">
    <source>
        <dbReference type="Pfam" id="PF01205"/>
    </source>
</evidence>
<dbReference type="Gene3D" id="3.30.230.30">
    <property type="entry name" value="Impact, N-terminal domain"/>
    <property type="match status" value="1"/>
</dbReference>
<sequence length="437" mass="46789">MTDSSGGDAISQLIARLESYSQSDGAFASTVDVVQDDPEWPRDIATRRQAAAQLSEELMALQSIYTDEALHLLRIAPPGASPNPTGSSAATAATAAATADPQDWLPGSRVTLALSTEIEPHLASPSAADPEPVPIRIAITLPAFYPHSSKPPQLQLLSRYIAGFGVDHSLFGEILRAFYHQKESNDSRGGAADLGASDWIGGSMSQGVNWSTGEVILFEGIEWVKEKVSDWWIEREQSRLTNANDRGLDSRRNDAAAEDAGQATHDEDVTAFDADEPPKTSASRRSSKGQIIQADPISDRKSVFVGYAARIRHPDEVPEVLSQILSDRRVAKAAHPTINAWVCQTNDGVIHRDCDDDGESAAGGRLAHLLSLLEVNNVIVVVTRWFGGIHLGADRFKLINRAARDALELAGMVAGPLNPSPDGGKADTKGGKAGRRA</sequence>
<evidence type="ECO:0000313" key="10">
    <source>
        <dbReference type="EMBL" id="EPQ27532.1"/>
    </source>
</evidence>
<feature type="region of interest" description="Disordered" evidence="7">
    <location>
        <begin position="244"/>
        <end position="292"/>
    </location>
</feature>
<feature type="region of interest" description="Disordered" evidence="7">
    <location>
        <begin position="414"/>
        <end position="437"/>
    </location>
</feature>
<evidence type="ECO:0000256" key="7">
    <source>
        <dbReference type="SAM" id="MobiDB-lite"/>
    </source>
</evidence>
<reference evidence="10 11" key="1">
    <citation type="journal article" date="2013" name="Plant Cell">
        <title>The transition from a phytopathogenic smut ancestor to an anamorphic biocontrol agent deciphered by comparative whole-genome analysis.</title>
        <authorList>
            <person name="Lefebvre F."/>
            <person name="Joly D.L."/>
            <person name="Labbe C."/>
            <person name="Teichmann B."/>
            <person name="Linning R."/>
            <person name="Belzile F."/>
            <person name="Bakkeren G."/>
            <person name="Belanger R.R."/>
        </authorList>
    </citation>
    <scope>NUCLEOTIDE SEQUENCE [LARGE SCALE GENOMIC DNA]</scope>
    <source>
        <strain evidence="10 11">PF-1</strain>
    </source>
</reference>
<dbReference type="GO" id="GO:0005737">
    <property type="term" value="C:cytoplasm"/>
    <property type="evidence" value="ECO:0007669"/>
    <property type="project" value="UniProtKB-SubCell"/>
</dbReference>
<dbReference type="GO" id="GO:0006446">
    <property type="term" value="P:regulation of translational initiation"/>
    <property type="evidence" value="ECO:0007669"/>
    <property type="project" value="TreeGrafter"/>
</dbReference>
<dbReference type="InterPro" id="IPR036956">
    <property type="entry name" value="Impact_N_sf"/>
</dbReference>
<evidence type="ECO:0000256" key="4">
    <source>
        <dbReference type="ARBA" id="ARBA00022491"/>
    </source>
</evidence>
<feature type="domain" description="RWD" evidence="9">
    <location>
        <begin position="53"/>
        <end position="183"/>
    </location>
</feature>
<dbReference type="GO" id="GO:0140469">
    <property type="term" value="P:GCN2-mediated signaling"/>
    <property type="evidence" value="ECO:0007669"/>
    <property type="project" value="TreeGrafter"/>
</dbReference>
<evidence type="ECO:0000313" key="11">
    <source>
        <dbReference type="Proteomes" id="UP000053664"/>
    </source>
</evidence>
<proteinExistence type="inferred from homology"/>
<protein>
    <recommendedName>
        <fullName evidence="12">RWD domain-containing protein</fullName>
    </recommendedName>
</protein>
<accession>A0A061H3Y2</accession>
<dbReference type="SUPFAM" id="SSF54211">
    <property type="entry name" value="Ribosomal protein S5 domain 2-like"/>
    <property type="match status" value="1"/>
</dbReference>
<dbReference type="Gene3D" id="3.10.110.10">
    <property type="entry name" value="Ubiquitin Conjugating Enzyme"/>
    <property type="match status" value="1"/>
</dbReference>
<evidence type="ECO:0000256" key="5">
    <source>
        <dbReference type="ARBA" id="ARBA00022845"/>
    </source>
</evidence>
<dbReference type="Pfam" id="PF05773">
    <property type="entry name" value="RWD"/>
    <property type="match status" value="1"/>
</dbReference>
<dbReference type="InterPro" id="IPR020568">
    <property type="entry name" value="Ribosomal_Su5_D2-typ_SF"/>
</dbReference>
<dbReference type="InterPro" id="IPR016135">
    <property type="entry name" value="UBQ-conjugating_enzyme/RWD"/>
</dbReference>
<keyword evidence="6" id="KW-0346">Stress response</keyword>
<keyword evidence="4" id="KW-0678">Repressor</keyword>
<dbReference type="Proteomes" id="UP000053664">
    <property type="component" value="Unassembled WGS sequence"/>
</dbReference>
<gene>
    <name evidence="10" type="ORF">PFL1_05070</name>
</gene>
<evidence type="ECO:0000256" key="3">
    <source>
        <dbReference type="ARBA" id="ARBA00022490"/>
    </source>
</evidence>
<dbReference type="KEGG" id="pfp:PFL1_05070"/>
<feature type="compositionally biased region" description="Polar residues" evidence="7">
    <location>
        <begin position="280"/>
        <end position="290"/>
    </location>
</feature>
<feature type="domain" description="Impact N-terminal" evidence="8">
    <location>
        <begin position="300"/>
        <end position="407"/>
    </location>
</feature>
<dbReference type="EMBL" id="KE361639">
    <property type="protein sequence ID" value="EPQ27532.1"/>
    <property type="molecule type" value="Genomic_DNA"/>
</dbReference>
<dbReference type="InterPro" id="IPR006575">
    <property type="entry name" value="RWD_dom"/>
</dbReference>
<keyword evidence="3" id="KW-0963">Cytoplasm</keyword>
<feature type="compositionally biased region" description="Low complexity" evidence="7">
    <location>
        <begin position="76"/>
        <end position="99"/>
    </location>
</feature>
<name>A0A061H3Y2_9BASI</name>
<dbReference type="eggNOG" id="KOG3299">
    <property type="taxonomic scope" value="Eukaryota"/>
</dbReference>
<feature type="compositionally biased region" description="Basic and acidic residues" evidence="7">
    <location>
        <begin position="246"/>
        <end position="255"/>
    </location>
</feature>
<organism evidence="10 11">
    <name type="scientific">Pseudozyma flocculosa PF-1</name>
    <dbReference type="NCBI Taxonomy" id="1277687"/>
    <lineage>
        <taxon>Eukaryota</taxon>
        <taxon>Fungi</taxon>
        <taxon>Dikarya</taxon>
        <taxon>Basidiomycota</taxon>
        <taxon>Ustilaginomycotina</taxon>
        <taxon>Ustilaginomycetes</taxon>
        <taxon>Ustilaginales</taxon>
        <taxon>Ustilaginaceae</taxon>
        <taxon>Pseudozyma</taxon>
    </lineage>
</organism>
<evidence type="ECO:0000256" key="6">
    <source>
        <dbReference type="ARBA" id="ARBA00023016"/>
    </source>
</evidence>
<dbReference type="AlphaFoldDB" id="A0A061H3Y2"/>
<dbReference type="OrthoDB" id="69641at2759"/>
<comment type="similarity">
    <text evidence="2">Belongs to the IMPACT family.</text>
</comment>
<keyword evidence="5" id="KW-0810">Translation regulation</keyword>
<dbReference type="InterPro" id="IPR023582">
    <property type="entry name" value="Impact"/>
</dbReference>
<dbReference type="HOGENOM" id="CLU_045276_0_0_1"/>
<feature type="region of interest" description="Disordered" evidence="7">
    <location>
        <begin position="76"/>
        <end position="100"/>
    </location>
</feature>
<dbReference type="Pfam" id="PF01205">
    <property type="entry name" value="Impact_N"/>
    <property type="match status" value="1"/>
</dbReference>
<comment type="subcellular location">
    <subcellularLocation>
        <location evidence="1">Cytoplasm</location>
    </subcellularLocation>
</comment>